<comment type="similarity">
    <text evidence="1">Belongs to the UPF0758 family.</text>
</comment>
<dbReference type="OrthoDB" id="9804482at2"/>
<evidence type="ECO:0000256" key="1">
    <source>
        <dbReference type="ARBA" id="ARBA00010243"/>
    </source>
</evidence>
<dbReference type="InterPro" id="IPR037518">
    <property type="entry name" value="MPN"/>
</dbReference>
<keyword evidence="2" id="KW-0645">Protease</keyword>
<evidence type="ECO:0000259" key="7">
    <source>
        <dbReference type="PROSITE" id="PS50249"/>
    </source>
</evidence>
<gene>
    <name evidence="8" type="ORF">CK797_07095</name>
</gene>
<keyword evidence="4" id="KW-0378">Hydrolase</keyword>
<organism evidence="8 9">
    <name type="scientific">Limosilactobacillus pontis</name>
    <dbReference type="NCBI Taxonomy" id="35787"/>
    <lineage>
        <taxon>Bacteria</taxon>
        <taxon>Bacillati</taxon>
        <taxon>Bacillota</taxon>
        <taxon>Bacilli</taxon>
        <taxon>Lactobacillales</taxon>
        <taxon>Lactobacillaceae</taxon>
        <taxon>Limosilactobacillus</taxon>
    </lineage>
</organism>
<proteinExistence type="inferred from homology"/>
<dbReference type="PROSITE" id="PS50249">
    <property type="entry name" value="MPN"/>
    <property type="match status" value="1"/>
</dbReference>
<protein>
    <submittedName>
        <fullName evidence="8">DNA repair protein RadC</fullName>
    </submittedName>
</protein>
<dbReference type="SUPFAM" id="SSF102712">
    <property type="entry name" value="JAB1/MPN domain"/>
    <property type="match status" value="1"/>
</dbReference>
<dbReference type="GO" id="GO:0006508">
    <property type="term" value="P:proteolysis"/>
    <property type="evidence" value="ECO:0007669"/>
    <property type="project" value="UniProtKB-KW"/>
</dbReference>
<sequence length="200" mass="22543">MNMNEYQELLRYSIPNATIGDEPGYRYILDHYPTPLALREMTEDERISLCQGSTTLTAFFAAVQLGELLARAHPAVEGYAYSSMELGQAMIDHFTGDEQESVCVAFTNVHNEIIKFKRMFIGGCSECVLYPDQIFKQALRCSASGLVMIHNHPSGDVKPSAQDLAFAKRLEQGGHLLGIQVLDFMIVGHDCYYSWREQQH</sequence>
<dbReference type="InterPro" id="IPR001405">
    <property type="entry name" value="UPF0758"/>
</dbReference>
<dbReference type="GO" id="GO:0008237">
    <property type="term" value="F:metallopeptidase activity"/>
    <property type="evidence" value="ECO:0007669"/>
    <property type="project" value="UniProtKB-KW"/>
</dbReference>
<dbReference type="GO" id="GO:0046872">
    <property type="term" value="F:metal ion binding"/>
    <property type="evidence" value="ECO:0007669"/>
    <property type="project" value="UniProtKB-KW"/>
</dbReference>
<evidence type="ECO:0000313" key="9">
    <source>
        <dbReference type="Proteomes" id="UP000239920"/>
    </source>
</evidence>
<dbReference type="PANTHER" id="PTHR30471:SF3">
    <property type="entry name" value="UPF0758 PROTEIN YEES-RELATED"/>
    <property type="match status" value="1"/>
</dbReference>
<evidence type="ECO:0000256" key="4">
    <source>
        <dbReference type="ARBA" id="ARBA00022801"/>
    </source>
</evidence>
<dbReference type="Pfam" id="PF04002">
    <property type="entry name" value="RadC"/>
    <property type="match status" value="1"/>
</dbReference>
<dbReference type="PANTHER" id="PTHR30471">
    <property type="entry name" value="DNA REPAIR PROTEIN RADC"/>
    <property type="match status" value="1"/>
</dbReference>
<dbReference type="EMBL" id="PNFV01000008">
    <property type="protein sequence ID" value="PMB82162.1"/>
    <property type="molecule type" value="Genomic_DNA"/>
</dbReference>
<reference evidence="8 9" key="1">
    <citation type="submission" date="2017-09" db="EMBL/GenBank/DDBJ databases">
        <title>Bacterial strain isolated from the female urinary microbiota.</title>
        <authorList>
            <person name="Thomas-White K."/>
            <person name="Kumar N."/>
            <person name="Forster S."/>
            <person name="Putonti C."/>
            <person name="Lawley T."/>
            <person name="Wolfe A.J."/>
        </authorList>
    </citation>
    <scope>NUCLEOTIDE SEQUENCE [LARGE SCALE GENOMIC DNA]</scope>
    <source>
        <strain evidence="8 9">UMB0683</strain>
    </source>
</reference>
<evidence type="ECO:0000313" key="8">
    <source>
        <dbReference type="EMBL" id="PMB82162.1"/>
    </source>
</evidence>
<feature type="domain" description="MPN" evidence="7">
    <location>
        <begin position="74"/>
        <end position="200"/>
    </location>
</feature>
<dbReference type="CDD" id="cd08071">
    <property type="entry name" value="MPN_DUF2466"/>
    <property type="match status" value="1"/>
</dbReference>
<dbReference type="AlphaFoldDB" id="A0A2J6NLF7"/>
<evidence type="ECO:0000256" key="3">
    <source>
        <dbReference type="ARBA" id="ARBA00022723"/>
    </source>
</evidence>
<name>A0A2J6NLF7_9LACO</name>
<dbReference type="Gene3D" id="3.40.140.10">
    <property type="entry name" value="Cytidine Deaminase, domain 2"/>
    <property type="match status" value="1"/>
</dbReference>
<comment type="caution">
    <text evidence="8">The sequence shown here is derived from an EMBL/GenBank/DDBJ whole genome shotgun (WGS) entry which is preliminary data.</text>
</comment>
<dbReference type="InterPro" id="IPR025657">
    <property type="entry name" value="RadC_JAB"/>
</dbReference>
<evidence type="ECO:0000256" key="5">
    <source>
        <dbReference type="ARBA" id="ARBA00022833"/>
    </source>
</evidence>
<dbReference type="PROSITE" id="PS01302">
    <property type="entry name" value="UPF0758"/>
    <property type="match status" value="1"/>
</dbReference>
<evidence type="ECO:0000256" key="6">
    <source>
        <dbReference type="ARBA" id="ARBA00023049"/>
    </source>
</evidence>
<evidence type="ECO:0000256" key="2">
    <source>
        <dbReference type="ARBA" id="ARBA00022670"/>
    </source>
</evidence>
<keyword evidence="3" id="KW-0479">Metal-binding</keyword>
<accession>A0A2J6NLF7</accession>
<keyword evidence="6" id="KW-0482">Metalloprotease</keyword>
<keyword evidence="5" id="KW-0862">Zinc</keyword>
<dbReference type="InterPro" id="IPR020891">
    <property type="entry name" value="UPF0758_CS"/>
</dbReference>
<dbReference type="Proteomes" id="UP000239920">
    <property type="component" value="Unassembled WGS sequence"/>
</dbReference>